<feature type="transmembrane region" description="Helical" evidence="1">
    <location>
        <begin position="288"/>
        <end position="311"/>
    </location>
</feature>
<dbReference type="PANTHER" id="PTHR23028:SF131">
    <property type="entry name" value="BLR2367 PROTEIN"/>
    <property type="match status" value="1"/>
</dbReference>
<reference evidence="3 4" key="1">
    <citation type="journal article" date="2013" name="Mar. Genomics">
        <title>Expression of sulfatases in Rhodopirellula baltica and the diversity of sulfatases in the genus Rhodopirellula.</title>
        <authorList>
            <person name="Wegner C.E."/>
            <person name="Richter-Heitmann T."/>
            <person name="Klindworth A."/>
            <person name="Klockow C."/>
            <person name="Richter M."/>
            <person name="Achstetter T."/>
            <person name="Glockner F.O."/>
            <person name="Harder J."/>
        </authorList>
    </citation>
    <scope>NUCLEOTIDE SEQUENCE [LARGE SCALE GENOMIC DNA]</scope>
    <source>
        <strain evidence="3 4">SM1</strain>
    </source>
</reference>
<evidence type="ECO:0000313" key="3">
    <source>
        <dbReference type="EMBL" id="EMI17904.1"/>
    </source>
</evidence>
<feature type="transmembrane region" description="Helical" evidence="1">
    <location>
        <begin position="148"/>
        <end position="169"/>
    </location>
</feature>
<feature type="transmembrane region" description="Helical" evidence="1">
    <location>
        <begin position="323"/>
        <end position="344"/>
    </location>
</feature>
<evidence type="ECO:0000313" key="4">
    <source>
        <dbReference type="Proteomes" id="UP000011991"/>
    </source>
</evidence>
<dbReference type="PANTHER" id="PTHR23028">
    <property type="entry name" value="ACETYLTRANSFERASE"/>
    <property type="match status" value="1"/>
</dbReference>
<dbReference type="GO" id="GO:0016020">
    <property type="term" value="C:membrane"/>
    <property type="evidence" value="ECO:0007669"/>
    <property type="project" value="TreeGrafter"/>
</dbReference>
<comment type="caution">
    <text evidence="3">The sequence shown here is derived from an EMBL/GenBank/DDBJ whole genome shotgun (WGS) entry which is preliminary data.</text>
</comment>
<feature type="transmembrane region" description="Helical" evidence="1">
    <location>
        <begin position="97"/>
        <end position="115"/>
    </location>
</feature>
<dbReference type="GO" id="GO:0000271">
    <property type="term" value="P:polysaccharide biosynthetic process"/>
    <property type="evidence" value="ECO:0007669"/>
    <property type="project" value="TreeGrafter"/>
</dbReference>
<dbReference type="Pfam" id="PF01757">
    <property type="entry name" value="Acyl_transf_3"/>
    <property type="match status" value="1"/>
</dbReference>
<feature type="transmembrane region" description="Helical" evidence="1">
    <location>
        <begin position="258"/>
        <end position="276"/>
    </location>
</feature>
<keyword evidence="1" id="KW-0812">Transmembrane</keyword>
<name>M5RVC3_9BACT</name>
<dbReference type="InterPro" id="IPR050879">
    <property type="entry name" value="Acyltransferase_3"/>
</dbReference>
<evidence type="ECO:0000259" key="2">
    <source>
        <dbReference type="Pfam" id="PF01757"/>
    </source>
</evidence>
<feature type="transmembrane region" description="Helical" evidence="1">
    <location>
        <begin position="51"/>
        <end position="76"/>
    </location>
</feature>
<dbReference type="RefSeq" id="WP_008702556.1">
    <property type="nucleotide sequence ID" value="NZ_ANOG01000737.1"/>
</dbReference>
<feature type="domain" description="Acyltransferase 3" evidence="2">
    <location>
        <begin position="14"/>
        <end position="340"/>
    </location>
</feature>
<dbReference type="EMBL" id="ANOG01000737">
    <property type="protein sequence ID" value="EMI17904.1"/>
    <property type="molecule type" value="Genomic_DNA"/>
</dbReference>
<feature type="transmembrane region" description="Helical" evidence="1">
    <location>
        <begin position="228"/>
        <end position="246"/>
    </location>
</feature>
<proteinExistence type="predicted"/>
<accession>M5RVC3</accession>
<dbReference type="OrthoDB" id="9767863at2"/>
<organism evidence="3 4">
    <name type="scientific">Rhodopirellula maiorica SM1</name>
    <dbReference type="NCBI Taxonomy" id="1265738"/>
    <lineage>
        <taxon>Bacteria</taxon>
        <taxon>Pseudomonadati</taxon>
        <taxon>Planctomycetota</taxon>
        <taxon>Planctomycetia</taxon>
        <taxon>Pirellulales</taxon>
        <taxon>Pirellulaceae</taxon>
        <taxon>Novipirellula</taxon>
    </lineage>
</organism>
<keyword evidence="4" id="KW-1185">Reference proteome</keyword>
<feature type="transmembrane region" description="Helical" evidence="1">
    <location>
        <begin position="176"/>
        <end position="193"/>
    </location>
</feature>
<dbReference type="AlphaFoldDB" id="M5RVC3"/>
<keyword evidence="1" id="KW-0472">Membrane</keyword>
<evidence type="ECO:0000256" key="1">
    <source>
        <dbReference type="SAM" id="Phobius"/>
    </source>
</evidence>
<dbReference type="InterPro" id="IPR002656">
    <property type="entry name" value="Acyl_transf_3_dom"/>
</dbReference>
<dbReference type="GO" id="GO:0016747">
    <property type="term" value="F:acyltransferase activity, transferring groups other than amino-acyl groups"/>
    <property type="evidence" value="ECO:0007669"/>
    <property type="project" value="InterPro"/>
</dbReference>
<keyword evidence="3" id="KW-0808">Transferase</keyword>
<dbReference type="PATRIC" id="fig|1265738.3.peg.5216"/>
<protein>
    <submittedName>
        <fullName evidence="3">Acyltransferase 3</fullName>
        <ecNumber evidence="3">2.-.-.-</ecNumber>
    </submittedName>
</protein>
<dbReference type="Proteomes" id="UP000011991">
    <property type="component" value="Unassembled WGS sequence"/>
</dbReference>
<keyword evidence="3" id="KW-0012">Acyltransferase</keyword>
<feature type="transmembrane region" description="Helical" evidence="1">
    <location>
        <begin position="199"/>
        <end position="216"/>
    </location>
</feature>
<gene>
    <name evidence="3" type="ORF">RMSM_05190</name>
</gene>
<keyword evidence="1" id="KW-1133">Transmembrane helix</keyword>
<dbReference type="EC" id="2.-.-.-" evidence="3"/>
<sequence length="373" mass="42896">MSSANTNTARYELLDPLRGVAILAVMLLHFSERGRESGDDLIHSYLWPITQHGYLGVQLFFVISGYCIAAALYGTLNKPQPFRYFMMRRFRRIFPPYWISIVLVVMLGFATIFILNTSPDVVFPLTPFDWLCNALLLQGPLHAVDANLVYWSLSIELQFYLVMAIALFWPKWTEAWLIMFSIVCLALNCFADWPLWGTVVVYWPEFLCGIVAYYWITGRMRWKWTPGYLVGIVIFQIVLQANQYEVLVQENGRLVQPIKLLFCLSCMATLLALRYYDQSIARWRSARCLAFFGIISYSLYLTHVPIGTRIFNLIDRLLGLDGLKWLACGLAAMVICTIFGWIFFRWFEKPWLNPPAPSPTTDTPKALPEGVAS</sequence>